<evidence type="ECO:0000313" key="3">
    <source>
        <dbReference type="EMBL" id="WVZ01675.1"/>
    </source>
</evidence>
<gene>
    <name evidence="3" type="ORF">V8G54_022481</name>
</gene>
<protein>
    <recommendedName>
        <fullName evidence="5">Beta-glucosidase</fullName>
    </recommendedName>
</protein>
<dbReference type="GO" id="GO:0005975">
    <property type="term" value="P:carbohydrate metabolic process"/>
    <property type="evidence" value="ECO:0007669"/>
    <property type="project" value="InterPro"/>
</dbReference>
<evidence type="ECO:0000256" key="2">
    <source>
        <dbReference type="RuleBase" id="RU003690"/>
    </source>
</evidence>
<sequence>MEPLNSGSYPVEMINNIGERLPKFSMEQSLMAKGSFDFLGLNYYTAAYAADVPCTRENQTMFTDSCVLLTCKAQQFDFSYVSQSFYLKFSFLATATRHGVRIGPEAASNWLYIYPRGIEDLLLYTKEKFNNPVIYITENGVDEVNGNAKSLEDNVRIDYISNHLAYVQSAIDNGVNVKGYFA</sequence>
<dbReference type="AlphaFoldDB" id="A0AAQ3N328"/>
<dbReference type="PRINTS" id="PR00131">
    <property type="entry name" value="GLHYDRLASE1"/>
</dbReference>
<dbReference type="PANTHER" id="PTHR10353">
    <property type="entry name" value="GLYCOSYL HYDROLASE"/>
    <property type="match status" value="1"/>
</dbReference>
<keyword evidence="4" id="KW-1185">Reference proteome</keyword>
<organism evidence="3 4">
    <name type="scientific">Vigna mungo</name>
    <name type="common">Black gram</name>
    <name type="synonym">Phaseolus mungo</name>
    <dbReference type="NCBI Taxonomy" id="3915"/>
    <lineage>
        <taxon>Eukaryota</taxon>
        <taxon>Viridiplantae</taxon>
        <taxon>Streptophyta</taxon>
        <taxon>Embryophyta</taxon>
        <taxon>Tracheophyta</taxon>
        <taxon>Spermatophyta</taxon>
        <taxon>Magnoliopsida</taxon>
        <taxon>eudicotyledons</taxon>
        <taxon>Gunneridae</taxon>
        <taxon>Pentapetalae</taxon>
        <taxon>rosids</taxon>
        <taxon>fabids</taxon>
        <taxon>Fabales</taxon>
        <taxon>Fabaceae</taxon>
        <taxon>Papilionoideae</taxon>
        <taxon>50 kb inversion clade</taxon>
        <taxon>NPAAA clade</taxon>
        <taxon>indigoferoid/millettioid clade</taxon>
        <taxon>Phaseoleae</taxon>
        <taxon>Vigna</taxon>
    </lineage>
</organism>
<dbReference type="EMBL" id="CP144694">
    <property type="protein sequence ID" value="WVZ01675.1"/>
    <property type="molecule type" value="Genomic_DNA"/>
</dbReference>
<dbReference type="SUPFAM" id="SSF51445">
    <property type="entry name" value="(Trans)glycosidases"/>
    <property type="match status" value="1"/>
</dbReference>
<evidence type="ECO:0008006" key="5">
    <source>
        <dbReference type="Google" id="ProtNLM"/>
    </source>
</evidence>
<comment type="similarity">
    <text evidence="1 2">Belongs to the glycosyl hydrolase 1 family.</text>
</comment>
<evidence type="ECO:0000256" key="1">
    <source>
        <dbReference type="ARBA" id="ARBA00010838"/>
    </source>
</evidence>
<dbReference type="InterPro" id="IPR017853">
    <property type="entry name" value="GH"/>
</dbReference>
<accession>A0AAQ3N328</accession>
<dbReference type="Gene3D" id="3.20.20.80">
    <property type="entry name" value="Glycosidases"/>
    <property type="match status" value="1"/>
</dbReference>
<name>A0AAQ3N328_VIGMU</name>
<dbReference type="PANTHER" id="PTHR10353:SF237">
    <property type="entry name" value="BETA-GLUCOSIDASE 12-RELATED"/>
    <property type="match status" value="1"/>
</dbReference>
<dbReference type="InterPro" id="IPR001360">
    <property type="entry name" value="Glyco_hydro_1"/>
</dbReference>
<dbReference type="GO" id="GO:0008422">
    <property type="term" value="F:beta-glucosidase activity"/>
    <property type="evidence" value="ECO:0007669"/>
    <property type="project" value="TreeGrafter"/>
</dbReference>
<proteinExistence type="inferred from homology"/>
<dbReference type="Pfam" id="PF00232">
    <property type="entry name" value="Glyco_hydro_1"/>
    <property type="match status" value="1"/>
</dbReference>
<dbReference type="Proteomes" id="UP001374535">
    <property type="component" value="Chromosome 7"/>
</dbReference>
<reference evidence="3 4" key="1">
    <citation type="journal article" date="2023" name="Life. Sci Alliance">
        <title>Evolutionary insights into 3D genome organization and epigenetic landscape of Vigna mungo.</title>
        <authorList>
            <person name="Junaid A."/>
            <person name="Singh B."/>
            <person name="Bhatia S."/>
        </authorList>
    </citation>
    <scope>NUCLEOTIDE SEQUENCE [LARGE SCALE GENOMIC DNA]</scope>
    <source>
        <strain evidence="3">Urdbean</strain>
    </source>
</reference>
<evidence type="ECO:0000313" key="4">
    <source>
        <dbReference type="Proteomes" id="UP001374535"/>
    </source>
</evidence>